<feature type="domain" description="Streptococcal pilin isopeptide linkage" evidence="3">
    <location>
        <begin position="898"/>
        <end position="1017"/>
    </location>
</feature>
<dbReference type="EMBL" id="DXFA01000107">
    <property type="protein sequence ID" value="HIX48591.1"/>
    <property type="molecule type" value="Genomic_DNA"/>
</dbReference>
<dbReference type="NCBIfam" id="TIGR03786">
    <property type="entry name" value="strep_pil_rpt"/>
    <property type="match status" value="8"/>
</dbReference>
<proteinExistence type="predicted"/>
<gene>
    <name evidence="4" type="ORF">H9981_06225</name>
</gene>
<feature type="domain" description="Streptococcal pilin isopeptide linkage" evidence="3">
    <location>
        <begin position="78"/>
        <end position="205"/>
    </location>
</feature>
<feature type="domain" description="Streptococcal pilin isopeptide linkage" evidence="3">
    <location>
        <begin position="346"/>
        <end position="489"/>
    </location>
</feature>
<reference evidence="4" key="1">
    <citation type="journal article" date="2021" name="PeerJ">
        <title>Extensive microbial diversity within the chicken gut microbiome revealed by metagenomics and culture.</title>
        <authorList>
            <person name="Gilroy R."/>
            <person name="Ravi A."/>
            <person name="Getino M."/>
            <person name="Pursley I."/>
            <person name="Horton D.L."/>
            <person name="Alikhan N.F."/>
            <person name="Baker D."/>
            <person name="Gharbi K."/>
            <person name="Hall N."/>
            <person name="Watson M."/>
            <person name="Adriaenssens E.M."/>
            <person name="Foster-Nyarko E."/>
            <person name="Jarju S."/>
            <person name="Secka A."/>
            <person name="Antonio M."/>
            <person name="Oren A."/>
            <person name="Chaudhuri R.R."/>
            <person name="La Ragione R."/>
            <person name="Hildebrand F."/>
            <person name="Pallen M.J."/>
        </authorList>
    </citation>
    <scope>NUCLEOTIDE SEQUENCE</scope>
    <source>
        <strain evidence="4">ChiSjej5B23-15282</strain>
    </source>
</reference>
<feature type="transmembrane region" description="Helical" evidence="2">
    <location>
        <begin position="1035"/>
        <end position="1052"/>
    </location>
</feature>
<feature type="domain" description="Streptococcal pilin isopeptide linkage" evidence="3">
    <location>
        <begin position="213"/>
        <end position="337"/>
    </location>
</feature>
<dbReference type="Gene3D" id="2.60.40.3050">
    <property type="match status" value="8"/>
</dbReference>
<accession>A0A9D1VWW9</accession>
<keyword evidence="2" id="KW-0812">Transmembrane</keyword>
<name>A0A9D1VWW9_9FIRM</name>
<evidence type="ECO:0000256" key="2">
    <source>
        <dbReference type="SAM" id="Phobius"/>
    </source>
</evidence>
<dbReference type="Pfam" id="PF12892">
    <property type="entry name" value="FctA"/>
    <property type="match status" value="8"/>
</dbReference>
<dbReference type="InterPro" id="IPR022464">
    <property type="entry name" value="Strep_pil_isopept_link"/>
</dbReference>
<keyword evidence="2" id="KW-1133">Transmembrane helix</keyword>
<feature type="compositionally biased region" description="Polar residues" evidence="1">
    <location>
        <begin position="391"/>
        <end position="404"/>
    </location>
</feature>
<evidence type="ECO:0000313" key="4">
    <source>
        <dbReference type="EMBL" id="HIX48591.1"/>
    </source>
</evidence>
<dbReference type="Proteomes" id="UP000824243">
    <property type="component" value="Unassembled WGS sequence"/>
</dbReference>
<feature type="domain" description="Streptococcal pilin isopeptide linkage" evidence="3">
    <location>
        <begin position="634"/>
        <end position="759"/>
    </location>
</feature>
<dbReference type="AlphaFoldDB" id="A0A9D1VWW9"/>
<dbReference type="InterPro" id="IPR038174">
    <property type="entry name" value="Strep_pil_link_sf"/>
</dbReference>
<feature type="domain" description="Streptococcal pilin isopeptide linkage" evidence="3">
    <location>
        <begin position="498"/>
        <end position="625"/>
    </location>
</feature>
<reference evidence="4" key="2">
    <citation type="submission" date="2021-04" db="EMBL/GenBank/DDBJ databases">
        <authorList>
            <person name="Gilroy R."/>
        </authorList>
    </citation>
    <scope>NUCLEOTIDE SEQUENCE</scope>
    <source>
        <strain evidence="4">ChiSjej5B23-15282</strain>
    </source>
</reference>
<comment type="caution">
    <text evidence="4">The sequence shown here is derived from an EMBL/GenBank/DDBJ whole genome shotgun (WGS) entry which is preliminary data.</text>
</comment>
<evidence type="ECO:0000313" key="5">
    <source>
        <dbReference type="Proteomes" id="UP000824243"/>
    </source>
</evidence>
<feature type="domain" description="Streptococcal pilin isopeptide linkage" evidence="3">
    <location>
        <begin position="5"/>
        <end position="69"/>
    </location>
</feature>
<keyword evidence="2" id="KW-0472">Membrane</keyword>
<evidence type="ECO:0000256" key="1">
    <source>
        <dbReference type="SAM" id="MobiDB-lite"/>
    </source>
</evidence>
<sequence length="1061" mass="114126">MDIRATFTYTIQETDAHGDPLPAGRQEDGMTYDRDPVTVKVTVTDNGKGMLVPEEKYPDGEVVFENTYTPTPTTYTPAVKKILSGSPVVKDETFEFKIEKTSGPDVGFANETASVTYTKDGQATGEQTVPFGAITFSQKGTYEFKITETTQSGNDKIHYDGASWTFKVVVTDDGKGHLDYEAPVYDSSAPGETETAQAVFRNTYTPVPAEQPLKVTKKADGNERPADAEFKFTLAQKSATPEGGAVLPENTELTVHVGKDQASNAGTFAPITFNAAGTYVFTITEEQTGLRGYVYDTTTSRDVQVTVDDDDGTLKVTEVEYLNSSAEDSAVFTNHYDPENVFYTPKVKKTLTVDSGSSLPEKVDFTFELTQIRTDESPEDGVVAAAGDTPVGTQTVSTPDMTGSDTIEDLSFNELEFTKAGTYYFQITEKADTAGYQGFTYDGTTWTLTVKVNDNGGKLEIPKEGGITYTSSANPPANADQAEFSNSYASAPAVYSPHVKKTIDSIFVPKEKDFTFNITYTGTADGVKMPENTSVTVSGAGEGIFDEIGFTKTGTYTFDISETDGKLPGYGYDEKHWTLTVVVGDSVSGTGDEARGQLVVNSVSYVQSETNTQSGTEAEFTNTYTAAPDSITPQVKKDITGAKYPQDNKKEFTFLLTADEENEAGGASLEADDGALTAKVTGEGPTSFGEITFRKAGIYTFTIRETDGGQYGYTYDETPWKLTVQVDDVDHILTKTSIVYSREDGTEDQEHAVFTNAYDAEAVPFAPAVVKKVTGDVPEGKDQTFTFTMSASEDNPEGARMPEPAAAEVTGSGSVGFGEIIFDQSGVYSFEIREENGGAPGYSYDGNVWTVTVNVEDNNGVLAVGDVVYARAGEIMEGAAAAVFENRYDPAEVSYAPQVVKKITGDETPDDRTFYFSLKADEKNSEGAVIRSDKAKVTGAGSTNFGEITFSKAGVYRFLITEDKGSETGYTYDGSQWTLTVTVTDENGALKVSSAVYAKDGTDSSGTEAAEFINRYEAAKPAAAKTGDGMDAGRSAALMAGSAFLIGVVFCIRRKRRGSNR</sequence>
<evidence type="ECO:0000259" key="3">
    <source>
        <dbReference type="Pfam" id="PF12892"/>
    </source>
</evidence>
<protein>
    <recommendedName>
        <fullName evidence="3">Streptococcal pilin isopeptide linkage domain-containing protein</fullName>
    </recommendedName>
</protein>
<feature type="domain" description="Streptococcal pilin isopeptide linkage" evidence="3">
    <location>
        <begin position="769"/>
        <end position="889"/>
    </location>
</feature>
<feature type="region of interest" description="Disordered" evidence="1">
    <location>
        <begin position="381"/>
        <end position="404"/>
    </location>
</feature>
<organism evidence="4 5">
    <name type="scientific">Candidatus Mediterraneibacter caccavium</name>
    <dbReference type="NCBI Taxonomy" id="2838661"/>
    <lineage>
        <taxon>Bacteria</taxon>
        <taxon>Bacillati</taxon>
        <taxon>Bacillota</taxon>
        <taxon>Clostridia</taxon>
        <taxon>Lachnospirales</taxon>
        <taxon>Lachnospiraceae</taxon>
        <taxon>Mediterraneibacter</taxon>
    </lineage>
</organism>